<dbReference type="EMBL" id="CP042199">
    <property type="protein sequence ID" value="QDS76578.1"/>
    <property type="molecule type" value="Genomic_DNA"/>
</dbReference>
<protein>
    <recommendedName>
        <fullName evidence="4">Ecp2 effector protein domain-containing protein</fullName>
    </recommendedName>
</protein>
<sequence>MHFSAIITAGLALLGSIVVALPSPSTTSTQERCLQNSGLNVFNGKKGTGRCHDYAVRNTGCMSFDPGFDVRSVNLRPGVGCAIYRSLNCKIENEFDDAASLLQSVDDLYADQPGFKALSFHPGGWLCSYWPPEAASLPVARSIDASAEANIDSGNLMLCDEAWSLGHCGIWSFENDKCVTIGDDFRIVTINLNPTTTCWIFNNRVCNTDLSLNDKWAPLLKSSRDVIADGLGYNPHSFKCTDVTRVGF</sequence>
<accession>A0A517LLQ2</accession>
<keyword evidence="3" id="KW-1185">Reference proteome</keyword>
<proteinExistence type="predicted"/>
<dbReference type="AlphaFoldDB" id="A0A517LLQ2"/>
<feature type="signal peptide" evidence="1">
    <location>
        <begin position="1"/>
        <end position="20"/>
    </location>
</feature>
<reference evidence="2 3" key="1">
    <citation type="submission" date="2019-07" db="EMBL/GenBank/DDBJ databases">
        <title>Finished genome of Venturia effusa.</title>
        <authorList>
            <person name="Young C.A."/>
            <person name="Cox M.P."/>
            <person name="Ganley A.R.D."/>
            <person name="David W.J."/>
        </authorList>
    </citation>
    <scope>NUCLEOTIDE SEQUENCE [LARGE SCALE GENOMIC DNA]</scope>
    <source>
        <strain evidence="3">albino</strain>
    </source>
</reference>
<evidence type="ECO:0008006" key="4">
    <source>
        <dbReference type="Google" id="ProtNLM"/>
    </source>
</evidence>
<dbReference type="OrthoDB" id="10377808at2759"/>
<evidence type="ECO:0000313" key="3">
    <source>
        <dbReference type="Proteomes" id="UP000316270"/>
    </source>
</evidence>
<organism evidence="2 3">
    <name type="scientific">Venturia effusa</name>
    <dbReference type="NCBI Taxonomy" id="50376"/>
    <lineage>
        <taxon>Eukaryota</taxon>
        <taxon>Fungi</taxon>
        <taxon>Dikarya</taxon>
        <taxon>Ascomycota</taxon>
        <taxon>Pezizomycotina</taxon>
        <taxon>Dothideomycetes</taxon>
        <taxon>Pleosporomycetidae</taxon>
        <taxon>Venturiales</taxon>
        <taxon>Venturiaceae</taxon>
        <taxon>Venturia</taxon>
    </lineage>
</organism>
<keyword evidence="1" id="KW-0732">Signal</keyword>
<feature type="chain" id="PRO_5021859535" description="Ecp2 effector protein domain-containing protein" evidence="1">
    <location>
        <begin position="21"/>
        <end position="248"/>
    </location>
</feature>
<dbReference type="Proteomes" id="UP000316270">
    <property type="component" value="Chromosome 15"/>
</dbReference>
<name>A0A517LLQ2_9PEZI</name>
<evidence type="ECO:0000313" key="2">
    <source>
        <dbReference type="EMBL" id="QDS76578.1"/>
    </source>
</evidence>
<evidence type="ECO:0000256" key="1">
    <source>
        <dbReference type="SAM" id="SignalP"/>
    </source>
</evidence>
<gene>
    <name evidence="2" type="ORF">FKW77_007071</name>
</gene>